<dbReference type="CDD" id="cd07989">
    <property type="entry name" value="LPLAT_AGPAT-like"/>
    <property type="match status" value="1"/>
</dbReference>
<reference evidence="2" key="1">
    <citation type="submission" date="2020-10" db="EMBL/GenBank/DDBJ databases">
        <authorList>
            <person name="Gilroy R."/>
        </authorList>
    </citation>
    <scope>NUCLEOTIDE SEQUENCE</scope>
    <source>
        <strain evidence="2">17113</strain>
    </source>
</reference>
<dbReference type="GO" id="GO:0016746">
    <property type="term" value="F:acyltransferase activity"/>
    <property type="evidence" value="ECO:0007669"/>
    <property type="project" value="UniProtKB-KW"/>
</dbReference>
<comment type="caution">
    <text evidence="2">The sequence shown here is derived from an EMBL/GenBank/DDBJ whole genome shotgun (WGS) entry which is preliminary data.</text>
</comment>
<organism evidence="2 3">
    <name type="scientific">Candidatus Alloenteromonas pullistercoris</name>
    <dbReference type="NCBI Taxonomy" id="2840785"/>
    <lineage>
        <taxon>Bacteria</taxon>
        <taxon>Bacillati</taxon>
        <taxon>Bacillota</taxon>
        <taxon>Bacillota incertae sedis</taxon>
        <taxon>Candidatus Alloenteromonas</taxon>
    </lineage>
</organism>
<keyword evidence="2" id="KW-0012">Acyltransferase</keyword>
<dbReference type="AlphaFoldDB" id="A0A9D9DG03"/>
<evidence type="ECO:0000259" key="1">
    <source>
        <dbReference type="Pfam" id="PF01553"/>
    </source>
</evidence>
<dbReference type="Proteomes" id="UP000823634">
    <property type="component" value="Unassembled WGS sequence"/>
</dbReference>
<gene>
    <name evidence="2" type="ORF">IAC61_02920</name>
</gene>
<keyword evidence="2" id="KW-0808">Transferase</keyword>
<dbReference type="SUPFAM" id="SSF69593">
    <property type="entry name" value="Glycerol-3-phosphate (1)-acyltransferase"/>
    <property type="match status" value="1"/>
</dbReference>
<evidence type="ECO:0000313" key="2">
    <source>
        <dbReference type="EMBL" id="MBO8426255.1"/>
    </source>
</evidence>
<proteinExistence type="predicted"/>
<accession>A0A9D9DG03</accession>
<sequence length="429" mass="49749">MKKTLQQKLAEKKFHRPNVILYKTLYKLVVKHMLEPKYNVHYTREVDINDCKGPCFLVYNHQSRIDYVWLMGATYPKRLNFLVGYNEFFRSHLAFILRIANVIPKKNFTLDVPAMKGIASIIRQGGCVCFSPEGMSSISGHNQPAVSGTGNFLKHYGIPVYQVEMAGAYLTNTKYCLDERKGRIDVNLKLLFSPEYLSSAEPEEIEEKLNDALYHDDFEWNAKKQIHFDMKGRPTHDLHYLLYRCPNCGHELCMESDDTHIHCRDCGFSATLDDTYKLHPAEGYSCPESISRWFDEERGHTYQQIKEDPERIYEFKCKIGRLPPFHYVKNMKTSEPAGEGVAIINKHGFTYEGTLMGEPVTMFLTYNEIPTFGMPVDTSYLAFYHNGEYYDLFPENGASIKMLHLLEEFGRLATGKWPLPKAERWIYSK</sequence>
<evidence type="ECO:0000313" key="3">
    <source>
        <dbReference type="Proteomes" id="UP000823634"/>
    </source>
</evidence>
<reference evidence="2" key="2">
    <citation type="journal article" date="2021" name="PeerJ">
        <title>Extensive microbial diversity within the chicken gut microbiome revealed by metagenomics and culture.</title>
        <authorList>
            <person name="Gilroy R."/>
            <person name="Ravi A."/>
            <person name="Getino M."/>
            <person name="Pursley I."/>
            <person name="Horton D.L."/>
            <person name="Alikhan N.F."/>
            <person name="Baker D."/>
            <person name="Gharbi K."/>
            <person name="Hall N."/>
            <person name="Watson M."/>
            <person name="Adriaenssens E.M."/>
            <person name="Foster-Nyarko E."/>
            <person name="Jarju S."/>
            <person name="Secka A."/>
            <person name="Antonio M."/>
            <person name="Oren A."/>
            <person name="Chaudhuri R.R."/>
            <person name="La Ragione R."/>
            <person name="Hildebrand F."/>
            <person name="Pallen M.J."/>
        </authorList>
    </citation>
    <scope>NUCLEOTIDE SEQUENCE</scope>
    <source>
        <strain evidence="2">17113</strain>
    </source>
</reference>
<protein>
    <submittedName>
        <fullName evidence="2">1-acyl-sn-glycerol-3-phosphate acyltransferase</fullName>
    </submittedName>
</protein>
<feature type="domain" description="Phospholipid/glycerol acyltransferase" evidence="1">
    <location>
        <begin position="50"/>
        <end position="161"/>
    </location>
</feature>
<name>A0A9D9DG03_9FIRM</name>
<dbReference type="EMBL" id="JADINA010000019">
    <property type="protein sequence ID" value="MBO8426255.1"/>
    <property type="molecule type" value="Genomic_DNA"/>
</dbReference>
<dbReference type="InterPro" id="IPR002123">
    <property type="entry name" value="Plipid/glycerol_acylTrfase"/>
</dbReference>
<dbReference type="Pfam" id="PF01553">
    <property type="entry name" value="Acyltransferase"/>
    <property type="match status" value="1"/>
</dbReference>